<reference evidence="2 3" key="1">
    <citation type="submission" date="2019-11" db="EMBL/GenBank/DDBJ databases">
        <title>Novel species isolated from a subtropical stream in China.</title>
        <authorList>
            <person name="Lu H."/>
        </authorList>
    </citation>
    <scope>NUCLEOTIDE SEQUENCE [LARGE SCALE GENOMIC DNA]</scope>
    <source>
        <strain evidence="2 3">FT26W</strain>
    </source>
</reference>
<feature type="transmembrane region" description="Helical" evidence="1">
    <location>
        <begin position="61"/>
        <end position="83"/>
    </location>
</feature>
<keyword evidence="1" id="KW-0472">Membrane</keyword>
<dbReference type="Proteomes" id="UP000439986">
    <property type="component" value="Unassembled WGS sequence"/>
</dbReference>
<comment type="caution">
    <text evidence="2">The sequence shown here is derived from an EMBL/GenBank/DDBJ whole genome shotgun (WGS) entry which is preliminary data.</text>
</comment>
<evidence type="ECO:0000313" key="3">
    <source>
        <dbReference type="Proteomes" id="UP000439986"/>
    </source>
</evidence>
<evidence type="ECO:0000313" key="2">
    <source>
        <dbReference type="EMBL" id="MRW83190.1"/>
    </source>
</evidence>
<keyword evidence="1" id="KW-0812">Transmembrane</keyword>
<dbReference type="AlphaFoldDB" id="A0A844D6P5"/>
<dbReference type="RefSeq" id="WP_154356202.1">
    <property type="nucleotide sequence ID" value="NZ_WKJL01000001.1"/>
</dbReference>
<dbReference type="EMBL" id="WKJL01000001">
    <property type="protein sequence ID" value="MRW83190.1"/>
    <property type="molecule type" value="Genomic_DNA"/>
</dbReference>
<proteinExistence type="predicted"/>
<feature type="transmembrane region" description="Helical" evidence="1">
    <location>
        <begin position="95"/>
        <end position="119"/>
    </location>
</feature>
<sequence>MTAFSFVFLLIIIGLYASTFKLAALLCRRVRLRWRDAVIVSLMLMVVFGLGVLFNRLSGDVIPDLIGLAATVVIQVGVCAWYLASRARKRDGEPLGSNGAAAVGLLGYAFLVPLGFLWAEMVSVMRH</sequence>
<protein>
    <submittedName>
        <fullName evidence="2">Uncharacterized protein</fullName>
    </submittedName>
</protein>
<feature type="transmembrane region" description="Helical" evidence="1">
    <location>
        <begin position="37"/>
        <end position="55"/>
    </location>
</feature>
<evidence type="ECO:0000256" key="1">
    <source>
        <dbReference type="SAM" id="Phobius"/>
    </source>
</evidence>
<keyword evidence="3" id="KW-1185">Reference proteome</keyword>
<organism evidence="2 3">
    <name type="scientific">Duganella aquatilis</name>
    <dbReference type="NCBI Taxonomy" id="2666082"/>
    <lineage>
        <taxon>Bacteria</taxon>
        <taxon>Pseudomonadati</taxon>
        <taxon>Pseudomonadota</taxon>
        <taxon>Betaproteobacteria</taxon>
        <taxon>Burkholderiales</taxon>
        <taxon>Oxalobacteraceae</taxon>
        <taxon>Telluria group</taxon>
        <taxon>Duganella</taxon>
    </lineage>
</organism>
<keyword evidence="1" id="KW-1133">Transmembrane helix</keyword>
<name>A0A844D6P5_9BURK</name>
<accession>A0A844D6P5</accession>
<gene>
    <name evidence="2" type="ORF">GJ698_03680</name>
</gene>
<feature type="transmembrane region" description="Helical" evidence="1">
    <location>
        <begin position="6"/>
        <end position="25"/>
    </location>
</feature>